<evidence type="ECO:0000313" key="3">
    <source>
        <dbReference type="Proteomes" id="UP001270362"/>
    </source>
</evidence>
<name>A0AAE0XFM8_9PEZI</name>
<dbReference type="Proteomes" id="UP001270362">
    <property type="component" value="Unassembled WGS sequence"/>
</dbReference>
<dbReference type="EMBL" id="JAULSO010000001">
    <property type="protein sequence ID" value="KAK3692508.1"/>
    <property type="molecule type" value="Genomic_DNA"/>
</dbReference>
<accession>A0AAE0XFM8</accession>
<feature type="region of interest" description="Disordered" evidence="1">
    <location>
        <begin position="134"/>
        <end position="216"/>
    </location>
</feature>
<feature type="compositionally biased region" description="Basic residues" evidence="1">
    <location>
        <begin position="75"/>
        <end position="90"/>
    </location>
</feature>
<organism evidence="2 3">
    <name type="scientific">Podospora appendiculata</name>
    <dbReference type="NCBI Taxonomy" id="314037"/>
    <lineage>
        <taxon>Eukaryota</taxon>
        <taxon>Fungi</taxon>
        <taxon>Dikarya</taxon>
        <taxon>Ascomycota</taxon>
        <taxon>Pezizomycotina</taxon>
        <taxon>Sordariomycetes</taxon>
        <taxon>Sordariomycetidae</taxon>
        <taxon>Sordariales</taxon>
        <taxon>Podosporaceae</taxon>
        <taxon>Podospora</taxon>
    </lineage>
</organism>
<keyword evidence="3" id="KW-1185">Reference proteome</keyword>
<feature type="compositionally biased region" description="Low complexity" evidence="1">
    <location>
        <begin position="15"/>
        <end position="50"/>
    </location>
</feature>
<evidence type="ECO:0000256" key="1">
    <source>
        <dbReference type="SAM" id="MobiDB-lite"/>
    </source>
</evidence>
<proteinExistence type="predicted"/>
<reference evidence="2" key="1">
    <citation type="journal article" date="2023" name="Mol. Phylogenet. Evol.">
        <title>Genome-scale phylogeny and comparative genomics of the fungal order Sordariales.</title>
        <authorList>
            <person name="Hensen N."/>
            <person name="Bonometti L."/>
            <person name="Westerberg I."/>
            <person name="Brannstrom I.O."/>
            <person name="Guillou S."/>
            <person name="Cros-Aarteil S."/>
            <person name="Calhoun S."/>
            <person name="Haridas S."/>
            <person name="Kuo A."/>
            <person name="Mondo S."/>
            <person name="Pangilinan J."/>
            <person name="Riley R."/>
            <person name="LaButti K."/>
            <person name="Andreopoulos B."/>
            <person name="Lipzen A."/>
            <person name="Chen C."/>
            <person name="Yan M."/>
            <person name="Daum C."/>
            <person name="Ng V."/>
            <person name="Clum A."/>
            <person name="Steindorff A."/>
            <person name="Ohm R.A."/>
            <person name="Martin F."/>
            <person name="Silar P."/>
            <person name="Natvig D.O."/>
            <person name="Lalanne C."/>
            <person name="Gautier V."/>
            <person name="Ament-Velasquez S.L."/>
            <person name="Kruys A."/>
            <person name="Hutchinson M.I."/>
            <person name="Powell A.J."/>
            <person name="Barry K."/>
            <person name="Miller A.N."/>
            <person name="Grigoriev I.V."/>
            <person name="Debuchy R."/>
            <person name="Gladieux P."/>
            <person name="Hiltunen Thoren M."/>
            <person name="Johannesson H."/>
        </authorList>
    </citation>
    <scope>NUCLEOTIDE SEQUENCE</scope>
    <source>
        <strain evidence="2">CBS 314.62</strain>
    </source>
</reference>
<feature type="region of interest" description="Disordered" evidence="1">
    <location>
        <begin position="1"/>
        <end position="99"/>
    </location>
</feature>
<gene>
    <name evidence="2" type="ORF">B0T22DRAFT_15659</name>
</gene>
<dbReference type="AlphaFoldDB" id="A0AAE0XFM8"/>
<comment type="caution">
    <text evidence="2">The sequence shown here is derived from an EMBL/GenBank/DDBJ whole genome shotgun (WGS) entry which is preliminary data.</text>
</comment>
<sequence length="216" mass="23173">MTIRDRLHRIITRKSASTSSSSSAGGETSTPAPGNPPSTTTTTPSSSSSPAKQPSNEPMSPAVRLLSKPLTWRPGHGHSGRLRPLFKHTKAPPDEDLSPEVLERLSRELSEAPNETLERYHHQAKLERYRLRFGGREGDVSGQRSRSYEDKISPCSSRPASLNASGALLPSSSAGALGEDAGDEDYGSSRRRRKGRSQGTHEQPRPGVIAEGGEGG</sequence>
<feature type="compositionally biased region" description="Low complexity" evidence="1">
    <location>
        <begin position="159"/>
        <end position="178"/>
    </location>
</feature>
<reference evidence="2" key="2">
    <citation type="submission" date="2023-06" db="EMBL/GenBank/DDBJ databases">
        <authorList>
            <consortium name="Lawrence Berkeley National Laboratory"/>
            <person name="Haridas S."/>
            <person name="Hensen N."/>
            <person name="Bonometti L."/>
            <person name="Westerberg I."/>
            <person name="Brannstrom I.O."/>
            <person name="Guillou S."/>
            <person name="Cros-Aarteil S."/>
            <person name="Calhoun S."/>
            <person name="Kuo A."/>
            <person name="Mondo S."/>
            <person name="Pangilinan J."/>
            <person name="Riley R."/>
            <person name="Labutti K."/>
            <person name="Andreopoulos B."/>
            <person name="Lipzen A."/>
            <person name="Chen C."/>
            <person name="Yanf M."/>
            <person name="Daum C."/>
            <person name="Ng V."/>
            <person name="Clum A."/>
            <person name="Steindorff A."/>
            <person name="Ohm R."/>
            <person name="Martin F."/>
            <person name="Silar P."/>
            <person name="Natvig D."/>
            <person name="Lalanne C."/>
            <person name="Gautier V."/>
            <person name="Ament-Velasquez S.L."/>
            <person name="Kruys A."/>
            <person name="Hutchinson M.I."/>
            <person name="Powell A.J."/>
            <person name="Barry K."/>
            <person name="Miller A.N."/>
            <person name="Grigoriev I.V."/>
            <person name="Debuchy R."/>
            <person name="Gladieux P."/>
            <person name="Thoren M.H."/>
            <person name="Johannesson H."/>
        </authorList>
    </citation>
    <scope>NUCLEOTIDE SEQUENCE</scope>
    <source>
        <strain evidence="2">CBS 314.62</strain>
    </source>
</reference>
<protein>
    <submittedName>
        <fullName evidence="2">Uncharacterized protein</fullName>
    </submittedName>
</protein>
<feature type="compositionally biased region" description="Basic residues" evidence="1">
    <location>
        <begin position="1"/>
        <end position="12"/>
    </location>
</feature>
<evidence type="ECO:0000313" key="2">
    <source>
        <dbReference type="EMBL" id="KAK3692508.1"/>
    </source>
</evidence>